<dbReference type="AlphaFoldDB" id="A0AAJ0BW30"/>
<feature type="compositionally biased region" description="Low complexity" evidence="1">
    <location>
        <begin position="54"/>
        <end position="72"/>
    </location>
</feature>
<evidence type="ECO:0000313" key="4">
    <source>
        <dbReference type="Proteomes" id="UP001244011"/>
    </source>
</evidence>
<keyword evidence="2" id="KW-0812">Transmembrane</keyword>
<feature type="region of interest" description="Disordered" evidence="1">
    <location>
        <begin position="157"/>
        <end position="186"/>
    </location>
</feature>
<feature type="region of interest" description="Disordered" evidence="1">
    <location>
        <begin position="1"/>
        <end position="141"/>
    </location>
</feature>
<comment type="caution">
    <text evidence="3">The sequence shown here is derived from an EMBL/GenBank/DDBJ whole genome shotgun (WGS) entry which is preliminary data.</text>
</comment>
<dbReference type="RefSeq" id="XP_060281514.1">
    <property type="nucleotide sequence ID" value="XM_060422396.1"/>
</dbReference>
<name>A0AAJ0BW30_9PEZI</name>
<accession>A0AAJ0BW30</accession>
<keyword evidence="4" id="KW-1185">Reference proteome</keyword>
<organism evidence="3 4">
    <name type="scientific">Phialemonium atrogriseum</name>
    <dbReference type="NCBI Taxonomy" id="1093897"/>
    <lineage>
        <taxon>Eukaryota</taxon>
        <taxon>Fungi</taxon>
        <taxon>Dikarya</taxon>
        <taxon>Ascomycota</taxon>
        <taxon>Pezizomycotina</taxon>
        <taxon>Sordariomycetes</taxon>
        <taxon>Sordariomycetidae</taxon>
        <taxon>Cephalothecales</taxon>
        <taxon>Cephalothecaceae</taxon>
        <taxon>Phialemonium</taxon>
    </lineage>
</organism>
<proteinExistence type="predicted"/>
<evidence type="ECO:0000256" key="2">
    <source>
        <dbReference type="SAM" id="Phobius"/>
    </source>
</evidence>
<feature type="transmembrane region" description="Helical" evidence="2">
    <location>
        <begin position="224"/>
        <end position="248"/>
    </location>
</feature>
<gene>
    <name evidence="3" type="ORF">QBC33DRAFT_176171</name>
</gene>
<dbReference type="GeneID" id="85305583"/>
<evidence type="ECO:0000313" key="3">
    <source>
        <dbReference type="EMBL" id="KAK1765301.1"/>
    </source>
</evidence>
<evidence type="ECO:0000256" key="1">
    <source>
        <dbReference type="SAM" id="MobiDB-lite"/>
    </source>
</evidence>
<dbReference type="EMBL" id="MU839016">
    <property type="protein sequence ID" value="KAK1765301.1"/>
    <property type="molecule type" value="Genomic_DNA"/>
</dbReference>
<feature type="compositionally biased region" description="Basic and acidic residues" evidence="1">
    <location>
        <begin position="24"/>
        <end position="35"/>
    </location>
</feature>
<protein>
    <submittedName>
        <fullName evidence="3">Uncharacterized protein</fullName>
    </submittedName>
</protein>
<dbReference type="Proteomes" id="UP001244011">
    <property type="component" value="Unassembled WGS sequence"/>
</dbReference>
<feature type="compositionally biased region" description="Polar residues" evidence="1">
    <location>
        <begin position="91"/>
        <end position="101"/>
    </location>
</feature>
<keyword evidence="2" id="KW-0472">Membrane</keyword>
<keyword evidence="2" id="KW-1133">Transmembrane helix</keyword>
<reference evidence="3" key="1">
    <citation type="submission" date="2023-06" db="EMBL/GenBank/DDBJ databases">
        <title>Genome-scale phylogeny and comparative genomics of the fungal order Sordariales.</title>
        <authorList>
            <consortium name="Lawrence Berkeley National Laboratory"/>
            <person name="Hensen N."/>
            <person name="Bonometti L."/>
            <person name="Westerberg I."/>
            <person name="Brannstrom I.O."/>
            <person name="Guillou S."/>
            <person name="Cros-Aarteil S."/>
            <person name="Calhoun S."/>
            <person name="Haridas S."/>
            <person name="Kuo A."/>
            <person name="Mondo S."/>
            <person name="Pangilinan J."/>
            <person name="Riley R."/>
            <person name="Labutti K."/>
            <person name="Andreopoulos B."/>
            <person name="Lipzen A."/>
            <person name="Chen C."/>
            <person name="Yanf M."/>
            <person name="Daum C."/>
            <person name="Ng V."/>
            <person name="Clum A."/>
            <person name="Steindorff A."/>
            <person name="Ohm R."/>
            <person name="Martin F."/>
            <person name="Silar P."/>
            <person name="Natvig D."/>
            <person name="Lalanne C."/>
            <person name="Gautier V."/>
            <person name="Ament-Velasquez S.L."/>
            <person name="Kruys A."/>
            <person name="Hutchinson M.I."/>
            <person name="Powell A.J."/>
            <person name="Barry K."/>
            <person name="Miller A.N."/>
            <person name="Grigoriev I.V."/>
            <person name="Debuchy R."/>
            <person name="Gladieux P."/>
            <person name="Thoren M.H."/>
            <person name="Johannesson H."/>
        </authorList>
    </citation>
    <scope>NUCLEOTIDE SEQUENCE</scope>
    <source>
        <strain evidence="3">8032-3</strain>
    </source>
</reference>
<sequence length="249" mass="27561">MAFHSETMIPNHYPARPATPPPPPDHRESYTDHLRHCARTSVDFEPLNTPLPLSAASSRPGSPISRPGSRQSYRAPNPYPQERMVYRPRSMSPSPYTTPIHNRSRPASYMQDRLDHGYRSPSPSPYTTPIPTQSRPASSYMQDRLDHEYSSAYFSPAQPLPALNEKPGELPRSPTPDTPRTYDPNPDFSLVHRRIAESKHDTRVKPGCCGLCEVSSANAVGMRIGGWLTGLLTLFVAGCAPALCAGLCR</sequence>